<evidence type="ECO:0000313" key="2">
    <source>
        <dbReference type="EMBL" id="RLM27233.1"/>
    </source>
</evidence>
<evidence type="ECO:0000256" key="1">
    <source>
        <dbReference type="SAM" id="Phobius"/>
    </source>
</evidence>
<feature type="transmembrane region" description="Helical" evidence="1">
    <location>
        <begin position="27"/>
        <end position="48"/>
    </location>
</feature>
<dbReference type="Proteomes" id="UP000285648">
    <property type="component" value="Unassembled WGS sequence"/>
</dbReference>
<keyword evidence="1" id="KW-0812">Transmembrane</keyword>
<evidence type="ECO:0000313" key="3">
    <source>
        <dbReference type="Proteomes" id="UP000285648"/>
    </source>
</evidence>
<proteinExistence type="predicted"/>
<keyword evidence="3" id="KW-1185">Reference proteome</keyword>
<sequence>MSDEMKKSFEYTKPFTANKGEEYFMRFIPWVMRIMTILFVLVSLSLWFEYDWPFFININDISFLMVFFLSLFYFIFLSIDFFRMCRLKLDDRKYVGESIDRLTSVSDIILFKMKKIEEIGVGYSQRLNRSIIVMSSIFCSGGAVFVFKEIGGIDFSLLWNDSRCFVIASLFFLSITLVYLMSSARIRMVRYTISLIDAALEIKEKGKGDHTR</sequence>
<feature type="transmembrane region" description="Helical" evidence="1">
    <location>
        <begin position="131"/>
        <end position="153"/>
    </location>
</feature>
<keyword evidence="1" id="KW-0472">Membrane</keyword>
<protein>
    <submittedName>
        <fullName evidence="2">Uncharacterized protein</fullName>
    </submittedName>
</protein>
<feature type="transmembrane region" description="Helical" evidence="1">
    <location>
        <begin position="54"/>
        <end position="79"/>
    </location>
</feature>
<comment type="caution">
    <text evidence="2">The sequence shown here is derived from an EMBL/GenBank/DDBJ whole genome shotgun (WGS) entry which is preliminary data.</text>
</comment>
<gene>
    <name evidence="2" type="ORF">BIY29_03150</name>
</gene>
<dbReference type="AlphaFoldDB" id="A0A421DSD4"/>
<organism evidence="2 3">
    <name type="scientific">Brenneria alni</name>
    <dbReference type="NCBI Taxonomy" id="71656"/>
    <lineage>
        <taxon>Bacteria</taxon>
        <taxon>Pseudomonadati</taxon>
        <taxon>Pseudomonadota</taxon>
        <taxon>Gammaproteobacteria</taxon>
        <taxon>Enterobacterales</taxon>
        <taxon>Pectobacteriaceae</taxon>
        <taxon>Brenneria</taxon>
    </lineage>
</organism>
<feature type="transmembrane region" description="Helical" evidence="1">
    <location>
        <begin position="165"/>
        <end position="182"/>
    </location>
</feature>
<dbReference type="EMBL" id="MJLZ01000004">
    <property type="protein sequence ID" value="RLM27233.1"/>
    <property type="molecule type" value="Genomic_DNA"/>
</dbReference>
<reference evidence="2 3" key="1">
    <citation type="submission" date="2016-09" db="EMBL/GenBank/DDBJ databases">
        <authorList>
            <person name="Doonan J."/>
            <person name="Pachebat J.A."/>
            <person name="Golyshin P.N."/>
            <person name="Denman S."/>
            <person name="Mcdonald J.E."/>
        </authorList>
    </citation>
    <scope>NUCLEOTIDE SEQUENCE [LARGE SCALE GENOMIC DNA]</scope>
    <source>
        <strain evidence="2 3">NCPPB 3934</strain>
    </source>
</reference>
<name>A0A421DSD4_9GAMM</name>
<dbReference type="RefSeq" id="WP_121573724.1">
    <property type="nucleotide sequence ID" value="NZ_MJLZ01000004.1"/>
</dbReference>
<accession>A0A421DSD4</accession>
<keyword evidence="1" id="KW-1133">Transmembrane helix</keyword>